<evidence type="ECO:0000256" key="1">
    <source>
        <dbReference type="SAM" id="Phobius"/>
    </source>
</evidence>
<feature type="transmembrane region" description="Helical" evidence="1">
    <location>
        <begin position="145"/>
        <end position="165"/>
    </location>
</feature>
<gene>
    <name evidence="2" type="ORF">IGS67_00805</name>
</gene>
<keyword evidence="1" id="KW-1133">Transmembrane helix</keyword>
<dbReference type="EMBL" id="JACZDF010000001">
    <property type="protein sequence ID" value="MBD9698039.1"/>
    <property type="molecule type" value="Genomic_DNA"/>
</dbReference>
<dbReference type="Proteomes" id="UP000642107">
    <property type="component" value="Unassembled WGS sequence"/>
</dbReference>
<feature type="transmembrane region" description="Helical" evidence="1">
    <location>
        <begin position="113"/>
        <end position="133"/>
    </location>
</feature>
<organism evidence="2 3">
    <name type="scientific">Flavimobilis rhizosphaerae</name>
    <dbReference type="NCBI Taxonomy" id="2775421"/>
    <lineage>
        <taxon>Bacteria</taxon>
        <taxon>Bacillati</taxon>
        <taxon>Actinomycetota</taxon>
        <taxon>Actinomycetes</taxon>
        <taxon>Micrococcales</taxon>
        <taxon>Jonesiaceae</taxon>
        <taxon>Flavimobilis</taxon>
    </lineage>
</organism>
<sequence length="238" mass="24723">MTRTPDPAALAPHVEPSWLDAFVLALRVHGVPGTLIGDALAEVESHCAEAGEPAAEAFGDPVAYAQSLELAPDESLESEIRWGGVWSGLQLVALFAVPAAVRGLVRGEPVNVTGGMLLTVVLMLGIVAVLGARSTWAMRTVVERPGLASIMLGASLTSVVLPSVLWRTVVVSLPVLPVLVVAVLLLVVGTTRSVRTLGAPDDIVGPSDPRSVRLRLPFSAFLMPLGTIVLAIIAALTA</sequence>
<keyword evidence="1" id="KW-0472">Membrane</keyword>
<feature type="transmembrane region" description="Helical" evidence="1">
    <location>
        <begin position="171"/>
        <end position="188"/>
    </location>
</feature>
<comment type="caution">
    <text evidence="2">The sequence shown here is derived from an EMBL/GenBank/DDBJ whole genome shotgun (WGS) entry which is preliminary data.</text>
</comment>
<evidence type="ECO:0000313" key="2">
    <source>
        <dbReference type="EMBL" id="MBD9698039.1"/>
    </source>
</evidence>
<keyword evidence="1" id="KW-0812">Transmembrane</keyword>
<protein>
    <recommendedName>
        <fullName evidence="4">DUF1700 domain-containing protein</fullName>
    </recommendedName>
</protein>
<feature type="transmembrane region" description="Helical" evidence="1">
    <location>
        <begin position="82"/>
        <end position="101"/>
    </location>
</feature>
<accession>A0ABR9DMB2</accession>
<dbReference type="RefSeq" id="WP_192276835.1">
    <property type="nucleotide sequence ID" value="NZ_JACZDF010000001.1"/>
</dbReference>
<keyword evidence="3" id="KW-1185">Reference proteome</keyword>
<name>A0ABR9DMB2_9MICO</name>
<evidence type="ECO:0008006" key="4">
    <source>
        <dbReference type="Google" id="ProtNLM"/>
    </source>
</evidence>
<feature type="transmembrane region" description="Helical" evidence="1">
    <location>
        <begin position="216"/>
        <end position="236"/>
    </location>
</feature>
<evidence type="ECO:0000313" key="3">
    <source>
        <dbReference type="Proteomes" id="UP000642107"/>
    </source>
</evidence>
<reference evidence="2 3" key="1">
    <citation type="submission" date="2020-09" db="EMBL/GenBank/DDBJ databases">
        <title>Flavimobilis rhizosphaerae sp. nov., isolated from rhizosphere soil of Spartina alterniflora.</title>
        <authorList>
            <person name="Hanqin C."/>
        </authorList>
    </citation>
    <scope>NUCLEOTIDE SEQUENCE [LARGE SCALE GENOMIC DNA]</scope>
    <source>
        <strain evidence="2 3">GY 10621</strain>
    </source>
</reference>
<proteinExistence type="predicted"/>